<name>A0ABQ5Q3I4_9BACT</name>
<dbReference type="InterPro" id="IPR050397">
    <property type="entry name" value="Env_Response_Regulators"/>
</dbReference>
<dbReference type="Gene3D" id="2.60.120.10">
    <property type="entry name" value="Jelly Rolls"/>
    <property type="match status" value="2"/>
</dbReference>
<dbReference type="InterPro" id="IPR000595">
    <property type="entry name" value="cNMP-bd_dom"/>
</dbReference>
<dbReference type="RefSeq" id="WP_285722591.1">
    <property type="nucleotide sequence ID" value="NZ_BSDD01000001.1"/>
</dbReference>
<protein>
    <recommendedName>
        <fullName evidence="1">Cyclic nucleotide-binding domain-containing protein</fullName>
    </recommendedName>
</protein>
<accession>A0ABQ5Q3I4</accession>
<dbReference type="SMART" id="SM00100">
    <property type="entry name" value="cNMP"/>
    <property type="match status" value="2"/>
</dbReference>
<dbReference type="InterPro" id="IPR014710">
    <property type="entry name" value="RmlC-like_jellyroll"/>
</dbReference>
<dbReference type="PROSITE" id="PS50042">
    <property type="entry name" value="CNMP_BINDING_3"/>
    <property type="match status" value="1"/>
</dbReference>
<comment type="caution">
    <text evidence="2">The sequence shown here is derived from an EMBL/GenBank/DDBJ whole genome shotgun (WGS) entry which is preliminary data.</text>
</comment>
<gene>
    <name evidence="2" type="ORF">GETHPA_04570</name>
</gene>
<keyword evidence="3" id="KW-1185">Reference proteome</keyword>
<evidence type="ECO:0000313" key="3">
    <source>
        <dbReference type="Proteomes" id="UP001165089"/>
    </source>
</evidence>
<dbReference type="EMBL" id="BSDD01000001">
    <property type="protein sequence ID" value="GLH68924.1"/>
    <property type="molecule type" value="Genomic_DNA"/>
</dbReference>
<evidence type="ECO:0000259" key="1">
    <source>
        <dbReference type="PROSITE" id="PS50042"/>
    </source>
</evidence>
<organism evidence="2 3">
    <name type="scientific">Geothrix rubra</name>
    <dbReference type="NCBI Taxonomy" id="2927977"/>
    <lineage>
        <taxon>Bacteria</taxon>
        <taxon>Pseudomonadati</taxon>
        <taxon>Acidobacteriota</taxon>
        <taxon>Holophagae</taxon>
        <taxon>Holophagales</taxon>
        <taxon>Holophagaceae</taxon>
        <taxon>Geothrix</taxon>
    </lineage>
</organism>
<reference evidence="2 3" key="1">
    <citation type="journal article" date="2023" name="Antonie Van Leeuwenhoek">
        <title>Mesoterricola silvestris gen. nov., sp. nov., Mesoterricola sediminis sp. nov., Geothrix oryzae sp. nov., Geothrix edaphica sp. nov., Geothrix rubra sp. nov., and Geothrix limicola sp. nov., six novel members of Acidobacteriota isolated from soils.</title>
        <authorList>
            <person name="Itoh H."/>
            <person name="Sugisawa Y."/>
            <person name="Mise K."/>
            <person name="Xu Z."/>
            <person name="Kuniyasu M."/>
            <person name="Ushijima N."/>
            <person name="Kawano K."/>
            <person name="Kobayashi E."/>
            <person name="Shiratori Y."/>
            <person name="Masuda Y."/>
            <person name="Senoo K."/>
        </authorList>
    </citation>
    <scope>NUCLEOTIDE SEQUENCE [LARGE SCALE GENOMIC DNA]</scope>
    <source>
        <strain evidence="2 3">Red803</strain>
    </source>
</reference>
<feature type="domain" description="Cyclic nucleotide-binding" evidence="1">
    <location>
        <begin position="33"/>
        <end position="136"/>
    </location>
</feature>
<dbReference type="CDD" id="cd00038">
    <property type="entry name" value="CAP_ED"/>
    <property type="match status" value="2"/>
</dbReference>
<proteinExistence type="predicted"/>
<dbReference type="SUPFAM" id="SSF51206">
    <property type="entry name" value="cAMP-binding domain-like"/>
    <property type="match status" value="2"/>
</dbReference>
<evidence type="ECO:0000313" key="2">
    <source>
        <dbReference type="EMBL" id="GLH68924.1"/>
    </source>
</evidence>
<dbReference type="InterPro" id="IPR018490">
    <property type="entry name" value="cNMP-bd_dom_sf"/>
</dbReference>
<dbReference type="Proteomes" id="UP001165089">
    <property type="component" value="Unassembled WGS sequence"/>
</dbReference>
<dbReference type="PANTHER" id="PTHR24567:SF74">
    <property type="entry name" value="HTH-TYPE TRANSCRIPTIONAL REGULATOR ARCR"/>
    <property type="match status" value="1"/>
</dbReference>
<sequence length="254" mass="28051">MPEPLEPDRMALDPASEIPDLLIVCPDIAPLRFRDGERLVVEGETSQELFVVLRGSLVVERREADGSQRPLAHLECSAEHPTIVGEMAYFGAQRRTATVRAVGACQALCLKPAHVDAIMEGFPELTRLLCRQFTRRLQEANDALRDLRARFDLGAERRMVQPGELVFKAGERAPLCQLVMGTVRLEGPRGSEVVAARDLPDGFLGLEAFLRDRPQDATAVAEDTCFLAVIDSARREAFLRNQPGLVLRVLEGKG</sequence>
<dbReference type="PANTHER" id="PTHR24567">
    <property type="entry name" value="CRP FAMILY TRANSCRIPTIONAL REGULATORY PROTEIN"/>
    <property type="match status" value="1"/>
</dbReference>
<dbReference type="Pfam" id="PF00027">
    <property type="entry name" value="cNMP_binding"/>
    <property type="match status" value="2"/>
</dbReference>